<evidence type="ECO:0000313" key="1">
    <source>
        <dbReference type="EMBL" id="ODN84825.1"/>
    </source>
</evidence>
<dbReference type="Proteomes" id="UP000094065">
    <property type="component" value="Unassembled WGS sequence"/>
</dbReference>
<gene>
    <name evidence="1" type="ORF">L202_00690</name>
</gene>
<accession>A0A1E3I8W4</accession>
<name>A0A1E3I8W4_9TREE</name>
<dbReference type="GeneID" id="30151999"/>
<dbReference type="RefSeq" id="XP_018998628.1">
    <property type="nucleotide sequence ID" value="XM_019133923.1"/>
</dbReference>
<proteinExistence type="predicted"/>
<sequence>MSTDAGINRDTWTMASTAAFRTRILVSDLGYRFRIPRPSPFIPPLQTLQILPALPALQVSQGQALPAPQTLQVTQVQTLQALPAPQALQVTQVQTLQVSRAPQTPHTLLAQHLERGARQVGKPRHKDPVLNVDETLHLLAQRCTTRRVGTCPLYTQVPPVHSGLPPPYASLRKIRCHRFHDGSSSTLPLSTHRYPWTGRIWH</sequence>
<dbReference type="AlphaFoldDB" id="A0A1E3I8W4"/>
<organism evidence="1 2">
    <name type="scientific">Cryptococcus amylolentus CBS 6039</name>
    <dbReference type="NCBI Taxonomy" id="1295533"/>
    <lineage>
        <taxon>Eukaryota</taxon>
        <taxon>Fungi</taxon>
        <taxon>Dikarya</taxon>
        <taxon>Basidiomycota</taxon>
        <taxon>Agaricomycotina</taxon>
        <taxon>Tremellomycetes</taxon>
        <taxon>Tremellales</taxon>
        <taxon>Cryptococcaceae</taxon>
        <taxon>Cryptococcus</taxon>
    </lineage>
</organism>
<protein>
    <submittedName>
        <fullName evidence="1">Uncharacterized protein</fullName>
    </submittedName>
</protein>
<keyword evidence="2" id="KW-1185">Reference proteome</keyword>
<comment type="caution">
    <text evidence="1">The sequence shown here is derived from an EMBL/GenBank/DDBJ whole genome shotgun (WGS) entry which is preliminary data.</text>
</comment>
<dbReference type="EMBL" id="AWGJ01000001">
    <property type="protein sequence ID" value="ODN84825.1"/>
    <property type="molecule type" value="Genomic_DNA"/>
</dbReference>
<evidence type="ECO:0000313" key="2">
    <source>
        <dbReference type="Proteomes" id="UP000094065"/>
    </source>
</evidence>
<reference evidence="1 2" key="1">
    <citation type="submission" date="2016-06" db="EMBL/GenBank/DDBJ databases">
        <title>Evolution of pathogenesis and genome organization in the Tremellales.</title>
        <authorList>
            <person name="Cuomo C."/>
            <person name="Litvintseva A."/>
            <person name="Heitman J."/>
            <person name="Chen Y."/>
            <person name="Sun S."/>
            <person name="Springer D."/>
            <person name="Dromer F."/>
            <person name="Young S."/>
            <person name="Zeng Q."/>
            <person name="Chapman S."/>
            <person name="Gujja S."/>
            <person name="Saif S."/>
            <person name="Birren B."/>
        </authorList>
    </citation>
    <scope>NUCLEOTIDE SEQUENCE [LARGE SCALE GENOMIC DNA]</scope>
    <source>
        <strain evidence="1 2">CBS 6039</strain>
    </source>
</reference>